<proteinExistence type="predicted"/>
<evidence type="ECO:0000313" key="2">
    <source>
        <dbReference type="EMBL" id="MCR2807756.1"/>
    </source>
</evidence>
<evidence type="ECO:0000259" key="1">
    <source>
        <dbReference type="PROSITE" id="PS50965"/>
    </source>
</evidence>
<name>A0A9X2SC03_9BACL</name>
<reference evidence="2" key="1">
    <citation type="submission" date="2022-08" db="EMBL/GenBank/DDBJ databases">
        <title>The genomic sequence of strain Paenibacillus sp. SCIV0701.</title>
        <authorList>
            <person name="Zhao H."/>
        </authorList>
    </citation>
    <scope>NUCLEOTIDE SEQUENCE</scope>
    <source>
        <strain evidence="2">SCIV0701</strain>
    </source>
</reference>
<dbReference type="EMBL" id="JANIPJ010000033">
    <property type="protein sequence ID" value="MCR2807756.1"/>
    <property type="molecule type" value="Genomic_DNA"/>
</dbReference>
<sequence>MRILRLLGRMTAFLAKALRRTEPDSSSHELKNIGKAYRVLQHVTLRYDREQQEIDNLVIGPNGVFHIETKTYSGSLVFHSSGLTHDGREIEDPTGQVYRHQYILESILAEAGVTCDIFGIICFSDPQCTLTGASSAFITCRSDQLLYEIKTKVSNHFLTKAAIDKIVMALEKSGAP</sequence>
<comment type="caution">
    <text evidence="2">The sequence shown here is derived from an EMBL/GenBank/DDBJ whole genome shotgun (WGS) entry which is preliminary data.</text>
</comment>
<dbReference type="Pfam" id="PF08378">
    <property type="entry name" value="NERD"/>
    <property type="match status" value="1"/>
</dbReference>
<keyword evidence="3" id="KW-1185">Reference proteome</keyword>
<dbReference type="AlphaFoldDB" id="A0A9X2SC03"/>
<dbReference type="InterPro" id="IPR011528">
    <property type="entry name" value="NERD"/>
</dbReference>
<feature type="domain" description="NERD" evidence="1">
    <location>
        <begin position="17"/>
        <end position="127"/>
    </location>
</feature>
<dbReference type="RefSeq" id="WP_257452531.1">
    <property type="nucleotide sequence ID" value="NZ_JANIPJ010000033.1"/>
</dbReference>
<dbReference type="Proteomes" id="UP001141950">
    <property type="component" value="Unassembled WGS sequence"/>
</dbReference>
<organism evidence="2 3">
    <name type="scientific">Paenibacillus soyae</name>
    <dbReference type="NCBI Taxonomy" id="2969249"/>
    <lineage>
        <taxon>Bacteria</taxon>
        <taxon>Bacillati</taxon>
        <taxon>Bacillota</taxon>
        <taxon>Bacilli</taxon>
        <taxon>Bacillales</taxon>
        <taxon>Paenibacillaceae</taxon>
        <taxon>Paenibacillus</taxon>
    </lineage>
</organism>
<dbReference type="PROSITE" id="PS50965">
    <property type="entry name" value="NERD"/>
    <property type="match status" value="1"/>
</dbReference>
<gene>
    <name evidence="2" type="ORF">NQZ67_28140</name>
</gene>
<evidence type="ECO:0000313" key="3">
    <source>
        <dbReference type="Proteomes" id="UP001141950"/>
    </source>
</evidence>
<accession>A0A9X2SC03</accession>
<protein>
    <submittedName>
        <fullName evidence="2">NERD domain-containing protein</fullName>
    </submittedName>
</protein>